<dbReference type="NCBIfam" id="TIGR00810">
    <property type="entry name" value="secG"/>
    <property type="match status" value="1"/>
</dbReference>
<evidence type="ECO:0000313" key="12">
    <source>
        <dbReference type="EMBL" id="GAB0173570.1"/>
    </source>
</evidence>
<evidence type="ECO:0000256" key="9">
    <source>
        <dbReference type="ARBA" id="ARBA00023136"/>
    </source>
</evidence>
<evidence type="ECO:0000256" key="8">
    <source>
        <dbReference type="ARBA" id="ARBA00023010"/>
    </source>
</evidence>
<dbReference type="AlphaFoldDB" id="A0A4U8S4M0"/>
<evidence type="ECO:0000313" key="14">
    <source>
        <dbReference type="Proteomes" id="UP000029878"/>
    </source>
</evidence>
<evidence type="ECO:0000256" key="1">
    <source>
        <dbReference type="ARBA" id="ARBA00004651"/>
    </source>
</evidence>
<keyword evidence="9 10" id="KW-0472">Membrane</keyword>
<dbReference type="PRINTS" id="PR01651">
    <property type="entry name" value="SECGEXPORT"/>
</dbReference>
<evidence type="ECO:0000256" key="3">
    <source>
        <dbReference type="ARBA" id="ARBA00022448"/>
    </source>
</evidence>
<dbReference type="EMBL" id="BAAFHN010000045">
    <property type="protein sequence ID" value="GAB0173570.1"/>
    <property type="molecule type" value="Genomic_DNA"/>
</dbReference>
<feature type="compositionally biased region" description="Polar residues" evidence="11">
    <location>
        <begin position="118"/>
        <end position="141"/>
    </location>
</feature>
<evidence type="ECO:0000313" key="15">
    <source>
        <dbReference type="Proteomes" id="UP001562457"/>
    </source>
</evidence>
<evidence type="ECO:0000256" key="5">
    <source>
        <dbReference type="ARBA" id="ARBA00022692"/>
    </source>
</evidence>
<keyword evidence="8 10" id="KW-0811">Translocation</keyword>
<keyword evidence="15" id="KW-1185">Reference proteome</keyword>
<comment type="subcellular location">
    <subcellularLocation>
        <location evidence="1 10">Cell membrane</location>
        <topology evidence="1 10">Multi-pass membrane protein</topology>
    </subcellularLocation>
</comment>
<feature type="transmembrane region" description="Helical" evidence="10">
    <location>
        <begin position="51"/>
        <end position="72"/>
    </location>
</feature>
<dbReference type="Proteomes" id="UP000029878">
    <property type="component" value="Unassembled WGS sequence"/>
</dbReference>
<evidence type="ECO:0000256" key="2">
    <source>
        <dbReference type="ARBA" id="ARBA00008445"/>
    </source>
</evidence>
<dbReference type="GO" id="GO:0043952">
    <property type="term" value="P:protein transport by the Sec complex"/>
    <property type="evidence" value="ECO:0007669"/>
    <property type="project" value="TreeGrafter"/>
</dbReference>
<organism evidence="13 14">
    <name type="scientific">Helicobacter trogontum</name>
    <dbReference type="NCBI Taxonomy" id="50960"/>
    <lineage>
        <taxon>Bacteria</taxon>
        <taxon>Pseudomonadati</taxon>
        <taxon>Campylobacterota</taxon>
        <taxon>Epsilonproteobacteria</taxon>
        <taxon>Campylobacterales</taxon>
        <taxon>Helicobacteraceae</taxon>
        <taxon>Helicobacter</taxon>
    </lineage>
</organism>
<evidence type="ECO:0000256" key="11">
    <source>
        <dbReference type="SAM" id="MobiDB-lite"/>
    </source>
</evidence>
<evidence type="ECO:0000256" key="6">
    <source>
        <dbReference type="ARBA" id="ARBA00022927"/>
    </source>
</evidence>
<dbReference type="InterPro" id="IPR004692">
    <property type="entry name" value="SecG"/>
</dbReference>
<reference evidence="12 15" key="2">
    <citation type="submission" date="2024-06" db="EMBL/GenBank/DDBJ databases">
        <title>Draft genome sequence of Helicobacter trogontum NHP16-4001.</title>
        <authorList>
            <person name="Rimbara E."/>
            <person name="Suzuki M."/>
        </authorList>
    </citation>
    <scope>NUCLEOTIDE SEQUENCE [LARGE SCALE GENOMIC DNA]</scope>
    <source>
        <strain evidence="12 15">NHP16-4001</strain>
    </source>
</reference>
<evidence type="ECO:0000313" key="13">
    <source>
        <dbReference type="EMBL" id="TLD80719.1"/>
    </source>
</evidence>
<dbReference type="PANTHER" id="PTHR34182:SF1">
    <property type="entry name" value="PROTEIN-EXPORT MEMBRANE PROTEIN SECG"/>
    <property type="match status" value="1"/>
</dbReference>
<dbReference type="RefSeq" id="WP_034346556.1">
    <property type="nucleotide sequence ID" value="NZ_BAAFHN010000045.1"/>
</dbReference>
<dbReference type="GO" id="GO:0065002">
    <property type="term" value="P:intracellular protein transmembrane transport"/>
    <property type="evidence" value="ECO:0007669"/>
    <property type="project" value="TreeGrafter"/>
</dbReference>
<dbReference type="GO" id="GO:0009306">
    <property type="term" value="P:protein secretion"/>
    <property type="evidence" value="ECO:0007669"/>
    <property type="project" value="UniProtKB-UniRule"/>
</dbReference>
<evidence type="ECO:0000256" key="10">
    <source>
        <dbReference type="RuleBase" id="RU365087"/>
    </source>
</evidence>
<dbReference type="GO" id="GO:0005886">
    <property type="term" value="C:plasma membrane"/>
    <property type="evidence" value="ECO:0007669"/>
    <property type="project" value="UniProtKB-SubCell"/>
</dbReference>
<dbReference type="EMBL" id="JRPL02000029">
    <property type="protein sequence ID" value="TLD80719.1"/>
    <property type="molecule type" value="Genomic_DNA"/>
</dbReference>
<gene>
    <name evidence="13" type="primary">secG</name>
    <name evidence="13" type="ORF">LS81_009225</name>
    <name evidence="12" type="ORF">NHP164001_15900</name>
</gene>
<dbReference type="Proteomes" id="UP001562457">
    <property type="component" value="Unassembled WGS sequence"/>
</dbReference>
<comment type="caution">
    <text evidence="13">The sequence shown here is derived from an EMBL/GenBank/DDBJ whole genome shotgun (WGS) entry which is preliminary data.</text>
</comment>
<comment type="similarity">
    <text evidence="2 10">Belongs to the SecG family.</text>
</comment>
<keyword evidence="5 10" id="KW-0812">Transmembrane</keyword>
<keyword evidence="7 10" id="KW-1133">Transmembrane helix</keyword>
<keyword evidence="3 10" id="KW-0813">Transport</keyword>
<name>A0A4U8S4M0_9HELI</name>
<evidence type="ECO:0000256" key="4">
    <source>
        <dbReference type="ARBA" id="ARBA00022475"/>
    </source>
</evidence>
<feature type="region of interest" description="Disordered" evidence="11">
    <location>
        <begin position="116"/>
        <end position="141"/>
    </location>
</feature>
<dbReference type="Pfam" id="PF03840">
    <property type="entry name" value="SecG"/>
    <property type="match status" value="1"/>
</dbReference>
<comment type="function">
    <text evidence="10">Involved in protein export. Participates in an early event of protein translocation.</text>
</comment>
<proteinExistence type="inferred from homology"/>
<evidence type="ECO:0000256" key="7">
    <source>
        <dbReference type="ARBA" id="ARBA00022989"/>
    </source>
</evidence>
<dbReference type="PANTHER" id="PTHR34182">
    <property type="entry name" value="PROTEIN-EXPORT MEMBRANE PROTEIN SECG"/>
    <property type="match status" value="1"/>
</dbReference>
<reference evidence="13 14" key="1">
    <citation type="journal article" date="2014" name="Genome Announc.">
        <title>Draft genome sequences of eight enterohepatic helicobacter species isolated from both laboratory and wild rodents.</title>
        <authorList>
            <person name="Sheh A."/>
            <person name="Shen Z."/>
            <person name="Fox J.G."/>
        </authorList>
    </citation>
    <scope>NUCLEOTIDE SEQUENCE [LARGE SCALE GENOMIC DNA]</scope>
    <source>
        <strain evidence="13 14">ATCC 700114</strain>
    </source>
</reference>
<protein>
    <recommendedName>
        <fullName evidence="10">Protein-export membrane protein SecG</fullName>
    </recommendedName>
</protein>
<keyword evidence="6 10" id="KW-0653">Protein transport</keyword>
<keyword evidence="4 10" id="KW-1003">Cell membrane</keyword>
<dbReference type="GO" id="GO:0015450">
    <property type="term" value="F:protein-transporting ATPase activity"/>
    <property type="evidence" value="ECO:0007669"/>
    <property type="project" value="UniProtKB-UniRule"/>
</dbReference>
<accession>A0A4U8S4M0</accession>
<comment type="caution">
    <text evidence="10">Lacks conserved residue(s) required for the propagation of feature annotation.</text>
</comment>
<dbReference type="OrthoDB" id="5344625at2"/>
<sequence length="141" mass="14860">MTSVLIVFQVLLTIAIVIVVLLQKSSSIGLGAYSGSNESLFGAKGPANFMAKITMFLGLLFIINTIALGYLYNTKSSRGTSVLDGVEIPKALPITPTDNTIPLSSPLLQGVQPALPQTPLNPSLNTESIPQDTKTTTQGDK</sequence>